<reference evidence="1" key="1">
    <citation type="journal article" date="2015" name="Nature">
        <title>Complex archaea that bridge the gap between prokaryotes and eukaryotes.</title>
        <authorList>
            <person name="Spang A."/>
            <person name="Saw J.H."/>
            <person name="Jorgensen S.L."/>
            <person name="Zaremba-Niedzwiedzka K."/>
            <person name="Martijn J."/>
            <person name="Lind A.E."/>
            <person name="van Eijk R."/>
            <person name="Schleper C."/>
            <person name="Guy L."/>
            <person name="Ettema T.J."/>
        </authorList>
    </citation>
    <scope>NUCLEOTIDE SEQUENCE</scope>
</reference>
<dbReference type="EMBL" id="LAZR01024451">
    <property type="protein sequence ID" value="KKL75089.1"/>
    <property type="molecule type" value="Genomic_DNA"/>
</dbReference>
<organism evidence="1">
    <name type="scientific">marine sediment metagenome</name>
    <dbReference type="NCBI Taxonomy" id="412755"/>
    <lineage>
        <taxon>unclassified sequences</taxon>
        <taxon>metagenomes</taxon>
        <taxon>ecological metagenomes</taxon>
    </lineage>
</organism>
<protein>
    <submittedName>
        <fullName evidence="1">Uncharacterized protein</fullName>
    </submittedName>
</protein>
<comment type="caution">
    <text evidence="1">The sequence shown here is derived from an EMBL/GenBank/DDBJ whole genome shotgun (WGS) entry which is preliminary data.</text>
</comment>
<dbReference type="AlphaFoldDB" id="A0A0F9EM05"/>
<gene>
    <name evidence="1" type="ORF">LCGC14_2058330</name>
</gene>
<proteinExistence type="predicted"/>
<accession>A0A0F9EM05</accession>
<evidence type="ECO:0000313" key="1">
    <source>
        <dbReference type="EMBL" id="KKL75089.1"/>
    </source>
</evidence>
<feature type="non-terminal residue" evidence="1">
    <location>
        <position position="1"/>
    </location>
</feature>
<name>A0A0F9EM05_9ZZZZ</name>
<sequence length="98" mass="11309">PVPISKNGGWRCPKLVYNMIIEKRARAAVSPHSFFALDSDLINTEQTEKYASLVNHLFPEFRIGYKGYIKVGMSFVHLDQAYKIQPRASESWIEGFRF</sequence>